<keyword evidence="6" id="KW-1185">Reference proteome</keyword>
<organism evidence="5 6">
    <name type="scientific">Amphibalanus amphitrite</name>
    <name type="common">Striped barnacle</name>
    <name type="synonym">Balanus amphitrite</name>
    <dbReference type="NCBI Taxonomy" id="1232801"/>
    <lineage>
        <taxon>Eukaryota</taxon>
        <taxon>Metazoa</taxon>
        <taxon>Ecdysozoa</taxon>
        <taxon>Arthropoda</taxon>
        <taxon>Crustacea</taxon>
        <taxon>Multicrustacea</taxon>
        <taxon>Cirripedia</taxon>
        <taxon>Thoracica</taxon>
        <taxon>Thoracicalcarea</taxon>
        <taxon>Balanomorpha</taxon>
        <taxon>Balanoidea</taxon>
        <taxon>Balanidae</taxon>
        <taxon>Amphibalaninae</taxon>
        <taxon>Amphibalanus</taxon>
    </lineage>
</organism>
<dbReference type="InterPro" id="IPR048367">
    <property type="entry name" value="TNP-like_RNaseH_C"/>
</dbReference>
<comment type="caution">
    <text evidence="5">The sequence shown here is derived from an EMBL/GenBank/DDBJ whole genome shotgun (WGS) entry which is preliminary data.</text>
</comment>
<dbReference type="EMBL" id="VIIS01001810">
    <property type="protein sequence ID" value="KAF0292464.1"/>
    <property type="molecule type" value="Genomic_DNA"/>
</dbReference>
<name>A0A6A4VLT0_AMPAM</name>
<dbReference type="Pfam" id="PF21788">
    <property type="entry name" value="TNP-like_GBD"/>
    <property type="match status" value="1"/>
</dbReference>
<feature type="region of interest" description="Disordered" evidence="2">
    <location>
        <begin position="25"/>
        <end position="71"/>
    </location>
</feature>
<evidence type="ECO:0000256" key="1">
    <source>
        <dbReference type="SAM" id="Coils"/>
    </source>
</evidence>
<sequence>MQSHVQSTPVRLLSHPETLAYSWSSTPAAPARAAPSEAPTRAAPSEAPASVSTPARAAPSEAPASVSTCGTPSVAAECGDLNVATPIRPHRSNASGHTPSSRRPGYDRPPSVRTPLHCRLWKGDLTISQRRCASLKAEKRELTAELRRERRRHRAEERRWRAEEKRLRTQLSDAEDAVTQLKSALGGIFSDRQLTTLRTGRRVNWEQQDIVRALVIRCCSRKCYQLLKDKFQFPLPGLSTSAAGLEASGPGKKIFTFADVPHLLKLLRNHILRQGLQLPGGPVIDKKVFCNLLEKDNSEFRLCHFLKWKHITVRGQECQRVYLAAQLLSERVAKAVSHIFGDRYRKEAEFIALVDQAFDTFNSRHVSDGKLHRSAFGLAHTIEDQYSCLLKFTKVMRDARVVGSNSMLPFQKGFVMSSTALRGLYSAVQRHHGLSYLLTSRLNQDCVENFFSQLRGMGAANTNPTAVEAKNRLRLLLIGAAPTVAAATHDDPRESGASVLLEEKEPTYLSATTLDLDHEPPVEPEVPDADVTAVENLVTARQPCPGPAASAGAAPPPASLPSGATGVASLSRQALAYVAGYVAAKCATVDSTLGKITSDASEVPRDERYAWIDTLSRGGLTVPSARWLDEVEQLEVLFTTMHGGDVDRGPGVVRRLAEAAALKFPQLHPYVLRKYAMTRTQLRVREIRRLIGDRERLRKEQPTCSREAKRARLYVHPGD</sequence>
<keyword evidence="1" id="KW-0175">Coiled coil</keyword>
<evidence type="ECO:0000313" key="5">
    <source>
        <dbReference type="EMBL" id="KAF0292464.1"/>
    </source>
</evidence>
<evidence type="ECO:0000259" key="3">
    <source>
        <dbReference type="Pfam" id="PF21788"/>
    </source>
</evidence>
<dbReference type="Proteomes" id="UP000440578">
    <property type="component" value="Unassembled WGS sequence"/>
</dbReference>
<dbReference type="Pfam" id="PF21789">
    <property type="entry name" value="TNP-like_RNaseH_C"/>
    <property type="match status" value="1"/>
</dbReference>
<feature type="compositionally biased region" description="Low complexity" evidence="2">
    <location>
        <begin position="25"/>
        <end position="65"/>
    </location>
</feature>
<dbReference type="OrthoDB" id="6757204at2759"/>
<dbReference type="InterPro" id="IPR048366">
    <property type="entry name" value="TNP-like_GBD"/>
</dbReference>
<feature type="compositionally biased region" description="Polar residues" evidence="2">
    <location>
        <begin position="92"/>
        <end position="101"/>
    </location>
</feature>
<proteinExistence type="predicted"/>
<dbReference type="AlphaFoldDB" id="A0A6A4VLT0"/>
<reference evidence="5 6" key="1">
    <citation type="submission" date="2019-07" db="EMBL/GenBank/DDBJ databases">
        <title>Draft genome assembly of a fouling barnacle, Amphibalanus amphitrite (Darwin, 1854): The first reference genome for Thecostraca.</title>
        <authorList>
            <person name="Kim W."/>
        </authorList>
    </citation>
    <scope>NUCLEOTIDE SEQUENCE [LARGE SCALE GENOMIC DNA]</scope>
    <source>
        <strain evidence="5">SNU_AA5</strain>
        <tissue evidence="5">Soma without cirri and trophi</tissue>
    </source>
</reference>
<feature type="region of interest" description="Disordered" evidence="2">
    <location>
        <begin position="83"/>
        <end position="112"/>
    </location>
</feature>
<feature type="domain" description="Transposable element P transposase-like RNase H C-terminal" evidence="4">
    <location>
        <begin position="441"/>
        <end position="467"/>
    </location>
</feature>
<evidence type="ECO:0000313" key="6">
    <source>
        <dbReference type="Proteomes" id="UP000440578"/>
    </source>
</evidence>
<evidence type="ECO:0000259" key="4">
    <source>
        <dbReference type="Pfam" id="PF21789"/>
    </source>
</evidence>
<protein>
    <submittedName>
        <fullName evidence="5">Transposable element P transposase</fullName>
    </submittedName>
</protein>
<feature type="coiled-coil region" evidence="1">
    <location>
        <begin position="125"/>
        <end position="184"/>
    </location>
</feature>
<accession>A0A6A4VLT0</accession>
<evidence type="ECO:0000256" key="2">
    <source>
        <dbReference type="SAM" id="MobiDB-lite"/>
    </source>
</evidence>
<gene>
    <name evidence="5" type="primary">T_17</name>
    <name evidence="5" type="ORF">FJT64_009530</name>
</gene>
<feature type="domain" description="Transposable element P transposase-like GTP-binding insertion" evidence="3">
    <location>
        <begin position="262"/>
        <end position="368"/>
    </location>
</feature>